<reference evidence="2 3" key="1">
    <citation type="journal article" date="2009" name="Stand. Genomic Sci.">
        <title>Complete genome sequence of Beutenbergia cavernae type strain (HKI 0122).</title>
        <authorList>
            <person name="Land M."/>
            <person name="Pukall R."/>
            <person name="Abt B."/>
            <person name="Goker M."/>
            <person name="Rohde M."/>
            <person name="Glavina Del Rio T."/>
            <person name="Tice H."/>
            <person name="Copeland A."/>
            <person name="Cheng J.F."/>
            <person name="Lucas S."/>
            <person name="Chen F."/>
            <person name="Nolan M."/>
            <person name="Bruce D."/>
            <person name="Goodwin L."/>
            <person name="Pitluck S."/>
            <person name="Ivanova N."/>
            <person name="Mavromatis K."/>
            <person name="Ovchinnikova G."/>
            <person name="Pati A."/>
            <person name="Chen A."/>
            <person name="Palaniappan K."/>
            <person name="Hauser L."/>
            <person name="Chang Y.J."/>
            <person name="Jefferies C.C."/>
            <person name="Saunders E."/>
            <person name="Brettin T."/>
            <person name="Detter J.C."/>
            <person name="Han C."/>
            <person name="Chain P."/>
            <person name="Bristow J."/>
            <person name="Eisen J.A."/>
            <person name="Markowitz V."/>
            <person name="Hugenholtz P."/>
            <person name="Kyrpides N.C."/>
            <person name="Klenk H.P."/>
            <person name="Lapidus A."/>
        </authorList>
    </citation>
    <scope>NUCLEOTIDE SEQUENCE [LARGE SCALE GENOMIC DNA]</scope>
    <source>
        <strain evidence="3">ATCC BAA-8 / DSM 12333 / NBRC 16432</strain>
    </source>
</reference>
<feature type="region of interest" description="Disordered" evidence="1">
    <location>
        <begin position="1"/>
        <end position="22"/>
    </location>
</feature>
<dbReference type="STRING" id="471853.Bcav_2391"/>
<name>C5BW40_BEUC1</name>
<dbReference type="AlphaFoldDB" id="C5BW40"/>
<sequence>MTGEDLPSGEVPDLPDLGELPPSRTNVVVLTPVRSAQALAALCALQGVALDVVPSSRGALATSVVERDPFDIDPEEMLSGIPAAAADIASTLSVVARAGVVLLTARIEDADGEIAGHVHARRFTGGQPGEDVPPGLILASADDVVERLLLGRVRAEDVSGHIDSGSMPRKPLRRLPSLRRRRRGKDADGTGDGSS</sequence>
<feature type="region of interest" description="Disordered" evidence="1">
    <location>
        <begin position="159"/>
        <end position="195"/>
    </location>
</feature>
<dbReference type="RefSeq" id="WP_015882881.1">
    <property type="nucleotide sequence ID" value="NC_012669.1"/>
</dbReference>
<evidence type="ECO:0000313" key="2">
    <source>
        <dbReference type="EMBL" id="ACQ80641.1"/>
    </source>
</evidence>
<feature type="compositionally biased region" description="Basic residues" evidence="1">
    <location>
        <begin position="170"/>
        <end position="184"/>
    </location>
</feature>
<evidence type="ECO:0000313" key="3">
    <source>
        <dbReference type="Proteomes" id="UP000007962"/>
    </source>
</evidence>
<keyword evidence="3" id="KW-1185">Reference proteome</keyword>
<proteinExistence type="predicted"/>
<protein>
    <submittedName>
        <fullName evidence="2">Uncharacterized protein</fullName>
    </submittedName>
</protein>
<gene>
    <name evidence="2" type="ordered locus">Bcav_2391</name>
</gene>
<accession>C5BW40</accession>
<dbReference type="Proteomes" id="UP000007962">
    <property type="component" value="Chromosome"/>
</dbReference>
<dbReference type="HOGENOM" id="CLU_1393954_0_0_11"/>
<organism evidence="2 3">
    <name type="scientific">Beutenbergia cavernae (strain ATCC BAA-8 / DSM 12333 / CCUG 43141 / JCM 11478 / NBRC 16432 / NCIMB 13614 / HKI 0122)</name>
    <dbReference type="NCBI Taxonomy" id="471853"/>
    <lineage>
        <taxon>Bacteria</taxon>
        <taxon>Bacillati</taxon>
        <taxon>Actinomycetota</taxon>
        <taxon>Actinomycetes</taxon>
        <taxon>Micrococcales</taxon>
        <taxon>Beutenbergiaceae</taxon>
        <taxon>Beutenbergia</taxon>
    </lineage>
</organism>
<dbReference type="OrthoDB" id="4792297at2"/>
<dbReference type="EMBL" id="CP001618">
    <property type="protein sequence ID" value="ACQ80641.1"/>
    <property type="molecule type" value="Genomic_DNA"/>
</dbReference>
<dbReference type="KEGG" id="bcv:Bcav_2391"/>
<evidence type="ECO:0000256" key="1">
    <source>
        <dbReference type="SAM" id="MobiDB-lite"/>
    </source>
</evidence>